<keyword evidence="12 18" id="KW-1133">Transmembrane helix</keyword>
<dbReference type="InterPro" id="IPR036249">
    <property type="entry name" value="Thioredoxin-like_sf"/>
</dbReference>
<gene>
    <name evidence="20" type="ORF">BpHYR1_001191</name>
</gene>
<dbReference type="InterPro" id="IPR059000">
    <property type="entry name" value="ATPase_P-type_domA"/>
</dbReference>
<dbReference type="InterPro" id="IPR008250">
    <property type="entry name" value="ATPase_P-typ_transduc_dom_A_sf"/>
</dbReference>
<dbReference type="Gene3D" id="3.40.50.1000">
    <property type="entry name" value="HAD superfamily/HAD-like"/>
    <property type="match status" value="1"/>
</dbReference>
<dbReference type="GO" id="GO:0046872">
    <property type="term" value="F:metal ion binding"/>
    <property type="evidence" value="ECO:0007669"/>
    <property type="project" value="UniProtKB-KW"/>
</dbReference>
<organism evidence="20 21">
    <name type="scientific">Brachionus plicatilis</name>
    <name type="common">Marine rotifer</name>
    <name type="synonym">Brachionus muelleri</name>
    <dbReference type="NCBI Taxonomy" id="10195"/>
    <lineage>
        <taxon>Eukaryota</taxon>
        <taxon>Metazoa</taxon>
        <taxon>Spiralia</taxon>
        <taxon>Gnathifera</taxon>
        <taxon>Rotifera</taxon>
        <taxon>Eurotatoria</taxon>
        <taxon>Monogononta</taxon>
        <taxon>Pseudotrocha</taxon>
        <taxon>Ploima</taxon>
        <taxon>Brachionidae</taxon>
        <taxon>Brachionus</taxon>
    </lineage>
</organism>
<dbReference type="Pfam" id="PF00122">
    <property type="entry name" value="E1-E2_ATPase"/>
    <property type="match status" value="1"/>
</dbReference>
<evidence type="ECO:0000256" key="7">
    <source>
        <dbReference type="ARBA" id="ARBA00022741"/>
    </source>
</evidence>
<evidence type="ECO:0000313" key="20">
    <source>
        <dbReference type="EMBL" id="RMZ96063.1"/>
    </source>
</evidence>
<dbReference type="SUPFAM" id="SSF81660">
    <property type="entry name" value="Metal cation-transporting ATPase, ATP-binding domain N"/>
    <property type="match status" value="1"/>
</dbReference>
<keyword evidence="9 18" id="KW-0067">ATP-binding</keyword>
<keyword evidence="10" id="KW-0460">Magnesium</keyword>
<evidence type="ECO:0000256" key="5">
    <source>
        <dbReference type="ARBA" id="ARBA00022692"/>
    </source>
</evidence>
<evidence type="ECO:0000256" key="11">
    <source>
        <dbReference type="ARBA" id="ARBA00022967"/>
    </source>
</evidence>
<evidence type="ECO:0000256" key="12">
    <source>
        <dbReference type="ARBA" id="ARBA00022989"/>
    </source>
</evidence>
<dbReference type="GO" id="GO:0005388">
    <property type="term" value="F:P-type calcium transporter activity"/>
    <property type="evidence" value="ECO:0007669"/>
    <property type="project" value="UniProtKB-EC"/>
</dbReference>
<comment type="catalytic activity">
    <reaction evidence="17">
        <text>Mn(2+)(in) + ATP + H2O = Mn(2+)(out) + ADP + phosphate + H(+)</text>
        <dbReference type="Rhea" id="RHEA:66820"/>
        <dbReference type="ChEBI" id="CHEBI:15377"/>
        <dbReference type="ChEBI" id="CHEBI:15378"/>
        <dbReference type="ChEBI" id="CHEBI:29035"/>
        <dbReference type="ChEBI" id="CHEBI:30616"/>
        <dbReference type="ChEBI" id="CHEBI:43474"/>
        <dbReference type="ChEBI" id="CHEBI:456216"/>
    </reaction>
    <physiologicalReaction direction="left-to-right" evidence="17">
        <dbReference type="Rhea" id="RHEA:66821"/>
    </physiologicalReaction>
</comment>
<evidence type="ECO:0000256" key="6">
    <source>
        <dbReference type="ARBA" id="ARBA00022723"/>
    </source>
</evidence>
<dbReference type="Pfam" id="PF00690">
    <property type="entry name" value="Cation_ATPase_N"/>
    <property type="match status" value="1"/>
</dbReference>
<feature type="transmembrane region" description="Helical" evidence="18">
    <location>
        <begin position="796"/>
        <end position="819"/>
    </location>
</feature>
<dbReference type="SFLD" id="SFLDS00003">
    <property type="entry name" value="Haloacid_Dehalogenase"/>
    <property type="match status" value="1"/>
</dbReference>
<dbReference type="FunFam" id="3.40.1110.10:FF:000006">
    <property type="entry name" value="Calcium-transporting ATPase"/>
    <property type="match status" value="1"/>
</dbReference>
<dbReference type="SUPFAM" id="SSF56784">
    <property type="entry name" value="HAD-like"/>
    <property type="match status" value="1"/>
</dbReference>
<evidence type="ECO:0000259" key="19">
    <source>
        <dbReference type="SMART" id="SM00831"/>
    </source>
</evidence>
<keyword evidence="13" id="KW-0333">Golgi apparatus</keyword>
<evidence type="ECO:0000256" key="15">
    <source>
        <dbReference type="ARBA" id="ARBA00023136"/>
    </source>
</evidence>
<dbReference type="InterPro" id="IPR023214">
    <property type="entry name" value="HAD_sf"/>
</dbReference>
<keyword evidence="4 18" id="KW-0109">Calcium transport</keyword>
<name>A0A3M7PAL4_BRAPC</name>
<evidence type="ECO:0000256" key="4">
    <source>
        <dbReference type="ARBA" id="ARBA00022568"/>
    </source>
</evidence>
<evidence type="ECO:0000256" key="3">
    <source>
        <dbReference type="ARBA" id="ARBA00022448"/>
    </source>
</evidence>
<evidence type="ECO:0000256" key="8">
    <source>
        <dbReference type="ARBA" id="ARBA00022837"/>
    </source>
</evidence>
<keyword evidence="3 18" id="KW-0813">Transport</keyword>
<keyword evidence="6" id="KW-0479">Metal-binding</keyword>
<evidence type="ECO:0000256" key="1">
    <source>
        <dbReference type="ARBA" id="ARBA00004166"/>
    </source>
</evidence>
<dbReference type="InterPro" id="IPR018303">
    <property type="entry name" value="ATPase_P-typ_P_site"/>
</dbReference>
<dbReference type="PRINTS" id="PR00119">
    <property type="entry name" value="CATATPASE"/>
</dbReference>
<dbReference type="SFLD" id="SFLDF00027">
    <property type="entry name" value="p-type_atpase"/>
    <property type="match status" value="1"/>
</dbReference>
<dbReference type="SFLD" id="SFLDG00002">
    <property type="entry name" value="C1.7:_P-type_atpase_like"/>
    <property type="match status" value="1"/>
</dbReference>
<dbReference type="InterPro" id="IPR006068">
    <property type="entry name" value="ATPase_P-typ_cation-transptr_C"/>
</dbReference>
<dbReference type="SUPFAM" id="SSF52833">
    <property type="entry name" value="Thioredoxin-like"/>
    <property type="match status" value="1"/>
</dbReference>
<dbReference type="InterPro" id="IPR006413">
    <property type="entry name" value="P-type_ATPase_IIA_PMR1"/>
</dbReference>
<dbReference type="InterPro" id="IPR044492">
    <property type="entry name" value="P_typ_ATPase_HD_dom"/>
</dbReference>
<dbReference type="SUPFAM" id="SSF81653">
    <property type="entry name" value="Calcium ATPase, transduction domain A"/>
    <property type="match status" value="1"/>
</dbReference>
<dbReference type="Pfam" id="PF00689">
    <property type="entry name" value="Cation_ATPase_C"/>
    <property type="match status" value="1"/>
</dbReference>
<dbReference type="GO" id="GO:0016020">
    <property type="term" value="C:membrane"/>
    <property type="evidence" value="ECO:0007669"/>
    <property type="project" value="UniProtKB-SubCell"/>
</dbReference>
<dbReference type="FunFam" id="3.40.50.1000:FF:000001">
    <property type="entry name" value="Phospholipid-transporting ATPase IC"/>
    <property type="match status" value="1"/>
</dbReference>
<feature type="transmembrane region" description="Helical" evidence="18">
    <location>
        <begin position="728"/>
        <end position="753"/>
    </location>
</feature>
<comment type="similarity">
    <text evidence="2">Belongs to the cation transport ATPase (P-type) (TC 3.A.3) family. Type IIA subfamily.</text>
</comment>
<evidence type="ECO:0000256" key="2">
    <source>
        <dbReference type="ARBA" id="ARBA00005675"/>
    </source>
</evidence>
<dbReference type="Gene3D" id="2.70.150.10">
    <property type="entry name" value="Calcium-transporting ATPase, cytoplasmic transduction domain A"/>
    <property type="match status" value="1"/>
</dbReference>
<evidence type="ECO:0000256" key="14">
    <source>
        <dbReference type="ARBA" id="ARBA00023065"/>
    </source>
</evidence>
<dbReference type="Pfam" id="PF00085">
    <property type="entry name" value="Thioredoxin"/>
    <property type="match status" value="1"/>
</dbReference>
<keyword evidence="20" id="KW-0378">Hydrolase</keyword>
<comment type="catalytic activity">
    <reaction evidence="16">
        <text>Ca(2+)(in) + ATP + H2O = Ca(2+)(out) + ADP + phosphate + H(+)</text>
        <dbReference type="Rhea" id="RHEA:18105"/>
        <dbReference type="ChEBI" id="CHEBI:15377"/>
        <dbReference type="ChEBI" id="CHEBI:15378"/>
        <dbReference type="ChEBI" id="CHEBI:29108"/>
        <dbReference type="ChEBI" id="CHEBI:30616"/>
        <dbReference type="ChEBI" id="CHEBI:43474"/>
        <dbReference type="ChEBI" id="CHEBI:456216"/>
        <dbReference type="EC" id="7.2.2.10"/>
    </reaction>
    <physiologicalReaction direction="left-to-right" evidence="16">
        <dbReference type="Rhea" id="RHEA:18106"/>
    </physiologicalReaction>
</comment>
<dbReference type="FunFam" id="1.20.1110.10:FF:000106">
    <property type="entry name" value="E1-E2 ATPase, putative"/>
    <property type="match status" value="1"/>
</dbReference>
<dbReference type="InterPro" id="IPR004014">
    <property type="entry name" value="ATPase_P-typ_cation-transptr_N"/>
</dbReference>
<dbReference type="Gene3D" id="3.40.30.10">
    <property type="entry name" value="Glutaredoxin"/>
    <property type="match status" value="1"/>
</dbReference>
<evidence type="ECO:0000256" key="9">
    <source>
        <dbReference type="ARBA" id="ARBA00022840"/>
    </source>
</evidence>
<dbReference type="STRING" id="10195.A0A3M7PAL4"/>
<dbReference type="SMART" id="SM00831">
    <property type="entry name" value="Cation_ATPase_N"/>
    <property type="match status" value="1"/>
</dbReference>
<dbReference type="PROSITE" id="PS00154">
    <property type="entry name" value="ATPASE_E1_E2"/>
    <property type="match status" value="1"/>
</dbReference>
<keyword evidence="14 18" id="KW-0406">Ion transport</keyword>
<dbReference type="NCBIfam" id="TIGR01522">
    <property type="entry name" value="ATPase-IIA2_Ca"/>
    <property type="match status" value="1"/>
</dbReference>
<dbReference type="InterPro" id="IPR001757">
    <property type="entry name" value="P_typ_ATPase"/>
</dbReference>
<comment type="caution">
    <text evidence="20">The sequence shown here is derived from an EMBL/GenBank/DDBJ whole genome shotgun (WGS) entry which is preliminary data.</text>
</comment>
<feature type="transmembrane region" description="Helical" evidence="18">
    <location>
        <begin position="228"/>
        <end position="247"/>
    </location>
</feature>
<comment type="function">
    <text evidence="18">Catalyzes the hydrolysis of ATP coupled with the transport of calcium.</text>
</comment>
<dbReference type="EC" id="7.2.2.10" evidence="18"/>
<keyword evidence="7 18" id="KW-0547">Nucleotide-binding</keyword>
<feature type="domain" description="Cation-transporting P-type ATPase N-terminal" evidence="19">
    <location>
        <begin position="9"/>
        <end position="83"/>
    </location>
</feature>
<dbReference type="FunFam" id="2.70.150.10:FF:000008">
    <property type="entry name" value="Calcium-transporting ATPase"/>
    <property type="match status" value="1"/>
</dbReference>
<dbReference type="SUPFAM" id="SSF81665">
    <property type="entry name" value="Calcium ATPase, transmembrane domain M"/>
    <property type="match status" value="1"/>
</dbReference>
<dbReference type="InterPro" id="IPR023298">
    <property type="entry name" value="ATPase_P-typ_TM_dom_sf"/>
</dbReference>
<dbReference type="GO" id="GO:0016887">
    <property type="term" value="F:ATP hydrolysis activity"/>
    <property type="evidence" value="ECO:0007669"/>
    <property type="project" value="InterPro"/>
</dbReference>
<feature type="transmembrane region" description="Helical" evidence="18">
    <location>
        <begin position="765"/>
        <end position="784"/>
    </location>
</feature>
<keyword evidence="8 18" id="KW-0106">Calcium</keyword>
<dbReference type="NCBIfam" id="TIGR01494">
    <property type="entry name" value="ATPase_P-type"/>
    <property type="match status" value="2"/>
</dbReference>
<dbReference type="OrthoDB" id="3352408at2759"/>
<dbReference type="GO" id="GO:0005524">
    <property type="term" value="F:ATP binding"/>
    <property type="evidence" value="ECO:0007669"/>
    <property type="project" value="UniProtKB-KW"/>
</dbReference>
<dbReference type="GO" id="GO:0005794">
    <property type="term" value="C:Golgi apparatus"/>
    <property type="evidence" value="ECO:0007669"/>
    <property type="project" value="UniProtKB-SubCell"/>
</dbReference>
<evidence type="ECO:0000256" key="17">
    <source>
        <dbReference type="ARBA" id="ARBA00047330"/>
    </source>
</evidence>
<dbReference type="InterPro" id="IPR036412">
    <property type="entry name" value="HAD-like_sf"/>
</dbReference>
<dbReference type="AlphaFoldDB" id="A0A3M7PAL4"/>
<dbReference type="PANTHER" id="PTHR42861">
    <property type="entry name" value="CALCIUM-TRANSPORTING ATPASE"/>
    <property type="match status" value="1"/>
</dbReference>
<protein>
    <recommendedName>
        <fullName evidence="18">Calcium-transporting ATPase</fullName>
        <ecNumber evidence="18">7.2.2.10</ecNumber>
    </recommendedName>
</protein>
<dbReference type="InterPro" id="IPR013766">
    <property type="entry name" value="Thioredoxin_domain"/>
</dbReference>
<keyword evidence="5 18" id="KW-0812">Transmembrane</keyword>
<keyword evidence="21" id="KW-1185">Reference proteome</keyword>
<evidence type="ECO:0000256" key="13">
    <source>
        <dbReference type="ARBA" id="ARBA00023034"/>
    </source>
</evidence>
<dbReference type="InterPro" id="IPR023299">
    <property type="entry name" value="ATPase_P-typ_cyto_dom_N"/>
</dbReference>
<dbReference type="CDD" id="cd02989">
    <property type="entry name" value="Phd_like_TxnDC9"/>
    <property type="match status" value="1"/>
</dbReference>
<comment type="caution">
    <text evidence="18">Lacks conserved residue(s) required for the propagation of feature annotation.</text>
</comment>
<dbReference type="Gene3D" id="1.20.1110.10">
    <property type="entry name" value="Calcium-transporting ATPase, transmembrane domain"/>
    <property type="match status" value="1"/>
</dbReference>
<evidence type="ECO:0000256" key="18">
    <source>
        <dbReference type="RuleBase" id="RU361146"/>
    </source>
</evidence>
<evidence type="ECO:0000256" key="10">
    <source>
        <dbReference type="ARBA" id="ARBA00022842"/>
    </source>
</evidence>
<keyword evidence="11" id="KW-1278">Translocase</keyword>
<dbReference type="Proteomes" id="UP000276133">
    <property type="component" value="Unassembled WGS sequence"/>
</dbReference>
<dbReference type="EMBL" id="REGN01012311">
    <property type="protein sequence ID" value="RMZ96063.1"/>
    <property type="molecule type" value="Genomic_DNA"/>
</dbReference>
<evidence type="ECO:0000256" key="16">
    <source>
        <dbReference type="ARBA" id="ARBA00047282"/>
    </source>
</evidence>
<keyword evidence="15 18" id="KW-0472">Membrane</keyword>
<sequence length="1104" mass="124463">MMTFLNSETASSKSFEETANLLKTNLQLGLELPDINERRKLYSYNEFEIKHEDPLWLKYLEKFKEPMIVLLLASALISIIMKQFDDALSITCAILIVCHHHATELHSILARELVPGDVIVLNTGDRVPADIRLFEAVDLTIDESSFTGESEPCLKVIDQIAQEYACKGILSRRNICFMGTLVKNGHGKGVVISTGENSEFGEIFKMMQSEEAPKTPLQKSMDTLGKQLSFYSFGIIGLIMFIGWIQGRPILEMFTISVSLAVAAIPEGLPIVVTVTLALGVIRMAKKRAIIKKLPIVETLGCVNVICSDKTGTLTTNEMTVRNIISSDDLHAEVTGKGYIADGIVRCGNVQVRYNSHPSLFKVIEIGSVCNNAHIFDRQVTGQPTDASLLTLAMKASYNELRNDYIRHEEWPFNSENKWMAVRVSPKTHPSQSLLFLKGAITEVLRQSKYYNFNDRNFDLTQEKYNHFLTHAQNLMSSGLRVIAMASGTSFNDLCYVGMVGIIDPPREGIREAIESLRRSGVQVKMITGDAQETAKTIANRVGFDLMMKKCVSGEEMSKMSFHELENIVSDVAIFYRTTPKQKLNIIKAFKNRGFIVGMTGDGVNDSVALKSADIGIAMGKSGTDVSKEAADMILVDDNFTTIISAIEEGKGIYYNIRNFVRFQLSTSISALSLIAFSTVFHFPNPLNAMQILWINIIMDGPPAQSLGVEPVDSDVLKKPPRRINESMINLSLIGNILISALLIVTGTLFVFYKEMEDGKVTHRDTTMTFTCFVFFDMFNALACRSQHKSVFQIGFFSNKAFLFSVGGSILSQLMVIYFPPLQKVFQTEALSFYDIISLICLTSSVWIVSEVKKFVNNGFTVRSSESAKGSLKNEKMNFDILVLNKLSDLFTDAGTDLNEINRSEERYQINKDVYLEDEENIFDDIENDIPSHIREARINELIMKNRDYQMKQESSLNCYKELTEDEFLKLTTGSKKCIVHFFHEDFTRCDIMHKHLKVLAENYNEIVFAKINVEKAKFFVNKLKVQVLPAILCFIDGILKHRIVGFELFASTDNFQTQALEKHLIKIGMIKEKEADSDNEEEKRKFTKKLIRSSDRNYDNESD</sequence>
<reference evidence="20 21" key="1">
    <citation type="journal article" date="2018" name="Sci. Rep.">
        <title>Genomic signatures of local adaptation to the degree of environmental predictability in rotifers.</title>
        <authorList>
            <person name="Franch-Gras L."/>
            <person name="Hahn C."/>
            <person name="Garcia-Roger E.M."/>
            <person name="Carmona M.J."/>
            <person name="Serra M."/>
            <person name="Gomez A."/>
        </authorList>
    </citation>
    <scope>NUCLEOTIDE SEQUENCE [LARGE SCALE GENOMIC DNA]</scope>
    <source>
        <strain evidence="20">HYR1</strain>
    </source>
</reference>
<feature type="transmembrane region" description="Helical" evidence="18">
    <location>
        <begin position="253"/>
        <end position="282"/>
    </location>
</feature>
<dbReference type="Gene3D" id="3.40.1110.10">
    <property type="entry name" value="Calcium-transporting ATPase, cytoplasmic domain N"/>
    <property type="match status" value="1"/>
</dbReference>
<dbReference type="GO" id="GO:0140613">
    <property type="term" value="F:P-type manganese transporter activity"/>
    <property type="evidence" value="ECO:0007669"/>
    <property type="project" value="RHEA"/>
</dbReference>
<proteinExistence type="inferred from homology"/>
<dbReference type="Pfam" id="PF13246">
    <property type="entry name" value="Cation_ATPase"/>
    <property type="match status" value="1"/>
</dbReference>
<comment type="subcellular location">
    <subcellularLocation>
        <location evidence="1">Golgi apparatus</location>
        <location evidence="1">trans-Golgi network membrane</location>
        <topology evidence="1">Multi-pass membrane protein</topology>
    </subcellularLocation>
    <subcellularLocation>
        <location evidence="18">Membrane</location>
        <topology evidence="18">Multi-pass membrane protein</topology>
    </subcellularLocation>
</comment>
<accession>A0A3M7PAL4</accession>
<evidence type="ECO:0000313" key="21">
    <source>
        <dbReference type="Proteomes" id="UP000276133"/>
    </source>
</evidence>
<dbReference type="PRINTS" id="PR00120">
    <property type="entry name" value="HATPASE"/>
</dbReference>